<keyword evidence="3" id="KW-1185">Reference proteome</keyword>
<evidence type="ECO:0000256" key="1">
    <source>
        <dbReference type="SAM" id="MobiDB-lite"/>
    </source>
</evidence>
<evidence type="ECO:0000313" key="4">
    <source>
        <dbReference type="WormBase" id="F11D11.4"/>
    </source>
</evidence>
<evidence type="ECO:0000313" key="3">
    <source>
        <dbReference type="Proteomes" id="UP000001940"/>
    </source>
</evidence>
<dbReference type="AGR" id="WB:WBGene00008699"/>
<dbReference type="HOGENOM" id="CLU_1215735_0_0_1"/>
<feature type="region of interest" description="Disordered" evidence="1">
    <location>
        <begin position="32"/>
        <end position="61"/>
    </location>
</feature>
<dbReference type="EMBL" id="BX284605">
    <property type="protein sequence ID" value="CAB04095.2"/>
    <property type="molecule type" value="Genomic_DNA"/>
</dbReference>
<name>O62152_CAEEL</name>
<dbReference type="AlphaFoldDB" id="O62152"/>
<dbReference type="Proteomes" id="UP000001940">
    <property type="component" value="Chromosome V"/>
</dbReference>
<dbReference type="PhylomeDB" id="O62152"/>
<dbReference type="PIR" id="T20777">
    <property type="entry name" value="T20777"/>
</dbReference>
<feature type="compositionally biased region" description="Polar residues" evidence="1">
    <location>
        <begin position="35"/>
        <end position="44"/>
    </location>
</feature>
<gene>
    <name evidence="2" type="ORF">CELE_F11D11.4</name>
    <name evidence="2 4" type="ORF">F11D11.4</name>
</gene>
<dbReference type="UCSC" id="F11D11.4">
    <property type="organism name" value="c. elegans"/>
</dbReference>
<evidence type="ECO:0000313" key="2">
    <source>
        <dbReference type="EMBL" id="CAB04095.2"/>
    </source>
</evidence>
<reference evidence="2 3" key="1">
    <citation type="journal article" date="1998" name="Science">
        <title>Genome sequence of the nematode C. elegans: a platform for investigating biology.</title>
        <authorList>
            <consortium name="The C. elegans sequencing consortium"/>
            <person name="Sulson J.E."/>
            <person name="Waterston R."/>
        </authorList>
    </citation>
    <scope>NUCLEOTIDE SEQUENCE [LARGE SCALE GENOMIC DNA]</scope>
    <source>
        <strain evidence="2 3">Bristol N2</strain>
    </source>
</reference>
<proteinExistence type="predicted"/>
<organism evidence="2 3">
    <name type="scientific">Caenorhabditis elegans</name>
    <dbReference type="NCBI Taxonomy" id="6239"/>
    <lineage>
        <taxon>Eukaryota</taxon>
        <taxon>Metazoa</taxon>
        <taxon>Ecdysozoa</taxon>
        <taxon>Nematoda</taxon>
        <taxon>Chromadorea</taxon>
        <taxon>Rhabditida</taxon>
        <taxon>Rhabditina</taxon>
        <taxon>Rhabditomorpha</taxon>
        <taxon>Rhabditoidea</taxon>
        <taxon>Rhabditidae</taxon>
        <taxon>Peloderinae</taxon>
        <taxon>Caenorhabditis</taxon>
    </lineage>
</organism>
<dbReference type="Bgee" id="WBGene00008699">
    <property type="expression patterns" value="Expressed in anatomical system and 2 other cell types or tissues"/>
</dbReference>
<protein>
    <submittedName>
        <fullName evidence="2">Ovule protein</fullName>
    </submittedName>
</protein>
<sequence>MWFSRLTSQTSLTTLVRQPKKISSYQLPLLPVKSTHGQEPQPNGSLEPAELVGEKISLVSK</sequence>
<dbReference type="WormBase" id="F11D11.4">
    <property type="protein sequence ID" value="CE52118"/>
    <property type="gene ID" value="WBGene00008699"/>
</dbReference>
<accession>O62152</accession>
<dbReference type="InParanoid" id="O62152"/>